<dbReference type="PROSITE" id="PS51831">
    <property type="entry name" value="HD"/>
    <property type="match status" value="1"/>
</dbReference>
<dbReference type="Gene3D" id="1.20.120.330">
    <property type="entry name" value="Nucleotidyltransferases domain 2"/>
    <property type="match status" value="1"/>
</dbReference>
<dbReference type="Proteomes" id="UP001221302">
    <property type="component" value="Unassembled WGS sequence"/>
</dbReference>
<dbReference type="HAMAP" id="MF_00277">
    <property type="entry name" value="PII_uridylyl_transf"/>
    <property type="match status" value="1"/>
</dbReference>
<feature type="domain" description="ACT" evidence="8">
    <location>
        <begin position="666"/>
        <end position="739"/>
    </location>
</feature>
<evidence type="ECO:0000256" key="2">
    <source>
        <dbReference type="ARBA" id="ARBA00022695"/>
    </source>
</evidence>
<comment type="activity regulation">
    <text evidence="7">Uridylyltransferase (UTase) activity is inhibited by glutamine, while glutamine activates uridylyl-removing (UR) activity.</text>
</comment>
<dbReference type="InterPro" id="IPR002912">
    <property type="entry name" value="ACT_dom"/>
</dbReference>
<comment type="similarity">
    <text evidence="7">Belongs to the GlnD family.</text>
</comment>
<dbReference type="Gene3D" id="1.10.3090.10">
    <property type="entry name" value="cca-adding enzyme, domain 2"/>
    <property type="match status" value="1"/>
</dbReference>
<dbReference type="PROSITE" id="PS51671">
    <property type="entry name" value="ACT"/>
    <property type="match status" value="2"/>
</dbReference>
<evidence type="ECO:0000313" key="10">
    <source>
        <dbReference type="EMBL" id="MDF1612256.1"/>
    </source>
</evidence>
<protein>
    <recommendedName>
        <fullName evidence="7">Bifunctional uridylyltransferase/uridylyl-removing enzyme</fullName>
        <shortName evidence="7">UTase/UR</shortName>
    </recommendedName>
    <alternativeName>
        <fullName evidence="7">Bifunctional [protein-PII] modification enzyme</fullName>
    </alternativeName>
    <alternativeName>
        <fullName evidence="7">Bifunctional nitrogen sensor protein</fullName>
    </alternativeName>
    <domain>
        <recommendedName>
            <fullName evidence="7">[Protein-PII] uridylyltransferase</fullName>
            <shortName evidence="7">PII uridylyltransferase</shortName>
            <shortName evidence="7">UTase</shortName>
            <ecNumber evidence="7">2.7.7.59</ecNumber>
        </recommendedName>
    </domain>
    <domain>
        <recommendedName>
            <fullName evidence="7">[Protein-PII]-UMP uridylyl-removing enzyme</fullName>
            <shortName evidence="7">UR</shortName>
            <ecNumber evidence="7">3.1.4.-</ecNumber>
        </recommendedName>
    </domain>
</protein>
<organism evidence="10 11">
    <name type="scientific">Stygiobacter electus</name>
    <dbReference type="NCBI Taxonomy" id="3032292"/>
    <lineage>
        <taxon>Bacteria</taxon>
        <taxon>Pseudomonadati</taxon>
        <taxon>Ignavibacteriota</taxon>
        <taxon>Ignavibacteria</taxon>
        <taxon>Ignavibacteriales</taxon>
        <taxon>Melioribacteraceae</taxon>
        <taxon>Stygiobacter</taxon>
    </lineage>
</organism>
<dbReference type="CDD" id="cd04900">
    <property type="entry name" value="ACT_UUR-like_1"/>
    <property type="match status" value="1"/>
</dbReference>
<accession>A0AAE3TD80</accession>
<dbReference type="Gene3D" id="3.30.460.10">
    <property type="entry name" value="Beta Polymerase, domain 2"/>
    <property type="match status" value="1"/>
</dbReference>
<dbReference type="InterPro" id="IPR003607">
    <property type="entry name" value="HD/PDEase_dom"/>
</dbReference>
<evidence type="ECO:0000256" key="5">
    <source>
        <dbReference type="ARBA" id="ARBA00022842"/>
    </source>
</evidence>
<reference evidence="10" key="1">
    <citation type="submission" date="2023-03" db="EMBL/GenBank/DDBJ databases">
        <title>Stygiobacter electus gen. nov., sp. nov., facultatively anaerobic thermotolerant bacterium of the class Ignavibacteria from a well of Yessentuki mineral water deposit.</title>
        <authorList>
            <person name="Podosokorskaya O.A."/>
            <person name="Elcheninov A.G."/>
            <person name="Petrova N.F."/>
            <person name="Zavarzina D.G."/>
            <person name="Kublanov I.V."/>
            <person name="Merkel A.Y."/>
        </authorList>
    </citation>
    <scope>NUCLEOTIDE SEQUENCE</scope>
    <source>
        <strain evidence="10">09-Me</strain>
    </source>
</reference>
<keyword evidence="4 7" id="KW-0378">Hydrolase</keyword>
<sequence length="853" mass="99977">MEPLELKKFFYEDRNKIFTNTELIKNPYQFCVQWSILVEEYILKILGGMKLTCAVASVGSFSRRELAPYSDIDLMFIFEKVKGNDDLIKECITKLWDAGIEVSHTVREFDDIEKFIKNDLETFTQFFDTRFLLGNEKIYNQWNKKILSSLNPTNKKRLLEEYIADIKKRYQKYGDSAKVLEPNVKYTAGGLRDVQVIQWMYCLKNETLLNVQDEVTQSETFFNLLRKNKLLIPRAVTRLYESFKIILNTRNLLHLLSEHKNDRLEFFMQEKIAITLGYTSENWQSYMRKYFEATNVVKRFCRTMRKRIEEEITPPVSDYLTIQLDDDFVIRDGNVSLAREINLDMSTILRAFYYRGLHSARFEENLRTQIIEKVFDLEENQIYDHKSSVFFREILKLPRNVGTILTLMNELGVLGAFLPEFKEMIGFFQPGVYHCYTADEHTIIAISNVEKLSEETSLLGKLFQGLKNRDLLYLALLFHDIAKPISVSGHEIIGAEIANTIMSRLGYSREEIEMVQFLVRYHLTIEQVAFRRNLNDPSTLDNFAQIFPTSEHLDLLYLVTYADLSAVSPVVWTQWKSDLLNELYHKTKTMLDERITAQELLSQNLQEILKNSVAYWEENVKEHIDSIDDIGYLQNFTAEEINQHIEEIEKGSNVAVFFKENESFTNITIITRDSDALLSKLCGALAINDLNIHDAKIYTRKDGIVIDNFNVTDFRTSSLVEKERYDKIKNDIELAINNELQIIKEFNNIKSKWWRIENKLFKRKGKVKIVFEKHDLYTIIDVYSPDRLGLLYHITKKLNELGLSIYFAKISTKADDIIDAFYILNKKKKKISSNQYELISHELTQTIEELLKV</sequence>
<comment type="catalytic activity">
    <reaction evidence="7">
        <text>[protein-PII]-uridylyl-L-tyrosine + H2O = [protein-PII]-L-tyrosine + UMP + H(+)</text>
        <dbReference type="Rhea" id="RHEA:48600"/>
        <dbReference type="Rhea" id="RHEA-COMP:12147"/>
        <dbReference type="Rhea" id="RHEA-COMP:12148"/>
        <dbReference type="ChEBI" id="CHEBI:15377"/>
        <dbReference type="ChEBI" id="CHEBI:15378"/>
        <dbReference type="ChEBI" id="CHEBI:46858"/>
        <dbReference type="ChEBI" id="CHEBI:57865"/>
        <dbReference type="ChEBI" id="CHEBI:90602"/>
    </reaction>
</comment>
<dbReference type="SUPFAM" id="SSF55021">
    <property type="entry name" value="ACT-like"/>
    <property type="match status" value="1"/>
</dbReference>
<evidence type="ECO:0000256" key="6">
    <source>
        <dbReference type="ARBA" id="ARBA00023268"/>
    </source>
</evidence>
<feature type="region of interest" description="Uridylyltransferase" evidence="7">
    <location>
        <begin position="1"/>
        <end position="323"/>
    </location>
</feature>
<keyword evidence="5 7" id="KW-0460">Magnesium</keyword>
<evidence type="ECO:0000256" key="3">
    <source>
        <dbReference type="ARBA" id="ARBA00022737"/>
    </source>
</evidence>
<comment type="function">
    <text evidence="7">Modifies, by uridylylation and deuridylylation, the PII regulatory proteins (GlnB and homologs), in response to the nitrogen status of the cell that GlnD senses through the glutamine level. Under low glutamine levels, catalyzes the conversion of the PII proteins and UTP to PII-UMP and PPi, while under higher glutamine levels, GlnD hydrolyzes PII-UMP to PII and UMP (deuridylylation). Thus, controls uridylylation state and activity of the PII proteins, and plays an important role in the regulation of nitrogen metabolism.</text>
</comment>
<evidence type="ECO:0000256" key="1">
    <source>
        <dbReference type="ARBA" id="ARBA00022679"/>
    </source>
</evidence>
<dbReference type="GO" id="GO:0008773">
    <property type="term" value="F:[protein-PII] uridylyltransferase activity"/>
    <property type="evidence" value="ECO:0007669"/>
    <property type="project" value="UniProtKB-UniRule"/>
</dbReference>
<keyword evidence="1 7" id="KW-0808">Transferase</keyword>
<dbReference type="Pfam" id="PF01966">
    <property type="entry name" value="HD"/>
    <property type="match status" value="1"/>
</dbReference>
<dbReference type="InterPro" id="IPR010043">
    <property type="entry name" value="UTase/UR"/>
</dbReference>
<comment type="catalytic activity">
    <reaction evidence="7">
        <text>[protein-PII]-L-tyrosine + UTP = [protein-PII]-uridylyl-L-tyrosine + diphosphate</text>
        <dbReference type="Rhea" id="RHEA:13673"/>
        <dbReference type="Rhea" id="RHEA-COMP:12147"/>
        <dbReference type="Rhea" id="RHEA-COMP:12148"/>
        <dbReference type="ChEBI" id="CHEBI:33019"/>
        <dbReference type="ChEBI" id="CHEBI:46398"/>
        <dbReference type="ChEBI" id="CHEBI:46858"/>
        <dbReference type="ChEBI" id="CHEBI:90602"/>
        <dbReference type="EC" id="2.7.7.59"/>
    </reaction>
</comment>
<dbReference type="EMBL" id="JARGDL010000011">
    <property type="protein sequence ID" value="MDF1612256.1"/>
    <property type="molecule type" value="Genomic_DNA"/>
</dbReference>
<gene>
    <name evidence="7 10" type="primary">glnD</name>
    <name evidence="10" type="ORF">P0M35_08850</name>
</gene>
<comment type="domain">
    <text evidence="7">Has four distinct domains: an N-terminal nucleotidyltransferase (NT) domain responsible for UTase activity, a central HD domain that encodes UR activity, and two C-terminal ACT domains that seem to have a role in glutamine sensing.</text>
</comment>
<dbReference type="PANTHER" id="PTHR47320:SF1">
    <property type="entry name" value="BIFUNCTIONAL URIDYLYLTRANSFERASE_URIDYLYL-REMOVING ENZYME"/>
    <property type="match status" value="1"/>
</dbReference>
<feature type="domain" description="HD" evidence="9">
    <location>
        <begin position="438"/>
        <end position="543"/>
    </location>
</feature>
<dbReference type="InterPro" id="IPR043519">
    <property type="entry name" value="NT_sf"/>
</dbReference>
<keyword evidence="6 7" id="KW-0511">Multifunctional enzyme</keyword>
<proteinExistence type="inferred from homology"/>
<dbReference type="InterPro" id="IPR006674">
    <property type="entry name" value="HD_domain"/>
</dbReference>
<name>A0AAE3TD80_9BACT</name>
<dbReference type="EC" id="3.1.4.-" evidence="7"/>
<dbReference type="GO" id="GO:0006808">
    <property type="term" value="P:regulation of nitrogen utilization"/>
    <property type="evidence" value="ECO:0007669"/>
    <property type="project" value="UniProtKB-UniRule"/>
</dbReference>
<comment type="caution">
    <text evidence="10">The sequence shown here is derived from an EMBL/GenBank/DDBJ whole genome shotgun (WGS) entry which is preliminary data.</text>
</comment>
<dbReference type="SUPFAM" id="SSF81301">
    <property type="entry name" value="Nucleotidyltransferase"/>
    <property type="match status" value="1"/>
</dbReference>
<comment type="cofactor">
    <cofactor evidence="7">
        <name>Mg(2+)</name>
        <dbReference type="ChEBI" id="CHEBI:18420"/>
    </cofactor>
</comment>
<dbReference type="SMART" id="SM00471">
    <property type="entry name" value="HDc"/>
    <property type="match status" value="1"/>
</dbReference>
<dbReference type="InterPro" id="IPR045865">
    <property type="entry name" value="ACT-like_dom_sf"/>
</dbReference>
<dbReference type="CDD" id="cd04873">
    <property type="entry name" value="ACT_UUR-ACR-like"/>
    <property type="match status" value="1"/>
</dbReference>
<comment type="caution">
    <text evidence="7">Lacks conserved residue(s) required for the propagation of feature annotation.</text>
</comment>
<dbReference type="InterPro" id="IPR013546">
    <property type="entry name" value="PII_UdlTrfase/GS_AdlTrfase"/>
</dbReference>
<keyword evidence="3" id="KW-0677">Repeat</keyword>
<dbReference type="RefSeq" id="WP_321536026.1">
    <property type="nucleotide sequence ID" value="NZ_JARGDL010000011.1"/>
</dbReference>
<evidence type="ECO:0000259" key="9">
    <source>
        <dbReference type="PROSITE" id="PS51831"/>
    </source>
</evidence>
<dbReference type="PANTHER" id="PTHR47320">
    <property type="entry name" value="BIFUNCTIONAL URIDYLYLTRANSFERASE/URIDYLYL-REMOVING ENZYME"/>
    <property type="match status" value="1"/>
</dbReference>
<dbReference type="SUPFAM" id="SSF81593">
    <property type="entry name" value="Nucleotidyltransferase substrate binding subunit/domain"/>
    <property type="match status" value="1"/>
</dbReference>
<evidence type="ECO:0000259" key="8">
    <source>
        <dbReference type="PROSITE" id="PS51671"/>
    </source>
</evidence>
<dbReference type="SUPFAM" id="SSF109604">
    <property type="entry name" value="HD-domain/PDEase-like"/>
    <property type="match status" value="1"/>
</dbReference>
<dbReference type="GO" id="GO:0008081">
    <property type="term" value="F:phosphoric diester hydrolase activity"/>
    <property type="evidence" value="ECO:0007669"/>
    <property type="project" value="UniProtKB-UniRule"/>
</dbReference>
<evidence type="ECO:0000256" key="4">
    <source>
        <dbReference type="ARBA" id="ARBA00022801"/>
    </source>
</evidence>
<evidence type="ECO:0000313" key="11">
    <source>
        <dbReference type="Proteomes" id="UP001221302"/>
    </source>
</evidence>
<keyword evidence="11" id="KW-1185">Reference proteome</keyword>
<dbReference type="PIRSF" id="PIRSF006288">
    <property type="entry name" value="PII_uridyltransf"/>
    <property type="match status" value="1"/>
</dbReference>
<dbReference type="EC" id="2.7.7.59" evidence="7"/>
<feature type="domain" description="ACT" evidence="8">
    <location>
        <begin position="779"/>
        <end position="853"/>
    </location>
</feature>
<keyword evidence="2 7" id="KW-0548">Nucleotidyltransferase</keyword>
<dbReference type="Pfam" id="PF08335">
    <property type="entry name" value="GlnD_UR_UTase"/>
    <property type="match status" value="1"/>
</dbReference>
<evidence type="ECO:0000256" key="7">
    <source>
        <dbReference type="HAMAP-Rule" id="MF_00277"/>
    </source>
</evidence>
<dbReference type="NCBIfam" id="TIGR01693">
    <property type="entry name" value="UTase_glnD"/>
    <property type="match status" value="1"/>
</dbReference>
<dbReference type="AlphaFoldDB" id="A0AAE3TD80"/>